<feature type="region of interest" description="Disordered" evidence="1">
    <location>
        <begin position="534"/>
        <end position="553"/>
    </location>
</feature>
<feature type="region of interest" description="Disordered" evidence="1">
    <location>
        <begin position="136"/>
        <end position="161"/>
    </location>
</feature>
<feature type="compositionally biased region" description="Basic residues" evidence="1">
    <location>
        <begin position="11"/>
        <end position="40"/>
    </location>
</feature>
<evidence type="ECO:0000256" key="1">
    <source>
        <dbReference type="SAM" id="MobiDB-lite"/>
    </source>
</evidence>
<dbReference type="EMBL" id="CP000124">
    <property type="protein sequence ID" value="ABA50028.1"/>
    <property type="molecule type" value="Genomic_DNA"/>
</dbReference>
<evidence type="ECO:0000313" key="2">
    <source>
        <dbReference type="EMBL" id="ABA50028.1"/>
    </source>
</evidence>
<feature type="compositionally biased region" description="Low complexity" evidence="1">
    <location>
        <begin position="82"/>
        <end position="98"/>
    </location>
</feature>
<feature type="compositionally biased region" description="Basic and acidic residues" evidence="1">
    <location>
        <begin position="147"/>
        <end position="156"/>
    </location>
</feature>
<dbReference type="EnsemblBacteria" id="ABA50028">
    <property type="protein sequence ID" value="ABA50028"/>
    <property type="gene ID" value="BURPS1710b_0861"/>
</dbReference>
<name>Q3JVY0_BURP1</name>
<feature type="compositionally biased region" description="Basic residues" evidence="1">
    <location>
        <begin position="534"/>
        <end position="545"/>
    </location>
</feature>
<dbReference type="KEGG" id="bpm:BURPS1710b_0861"/>
<evidence type="ECO:0000313" key="3">
    <source>
        <dbReference type="Proteomes" id="UP000002700"/>
    </source>
</evidence>
<dbReference type="Proteomes" id="UP000002700">
    <property type="component" value="Chromosome I"/>
</dbReference>
<gene>
    <name evidence="2" type="ordered locus">BURPS1710b_0861</name>
</gene>
<organism evidence="2 3">
    <name type="scientific">Burkholderia pseudomallei (strain 1710b)</name>
    <dbReference type="NCBI Taxonomy" id="320372"/>
    <lineage>
        <taxon>Bacteria</taxon>
        <taxon>Pseudomonadati</taxon>
        <taxon>Pseudomonadota</taxon>
        <taxon>Betaproteobacteria</taxon>
        <taxon>Burkholderiales</taxon>
        <taxon>Burkholderiaceae</taxon>
        <taxon>Burkholderia</taxon>
        <taxon>pseudomallei group</taxon>
    </lineage>
</organism>
<accession>Q3JVY0</accession>
<dbReference type="HOGENOM" id="CLU_492352_0_0_4"/>
<proteinExistence type="predicted"/>
<feature type="compositionally biased region" description="Low complexity" evidence="1">
    <location>
        <begin position="106"/>
        <end position="116"/>
    </location>
</feature>
<feature type="compositionally biased region" description="Basic residues" evidence="1">
    <location>
        <begin position="61"/>
        <end position="81"/>
    </location>
</feature>
<sequence>MHAARSGSVRGRLRGVRGHRRARQRREGHRGRAARRRAAAARRSATDGRPAGIRRAEGKAPRARGTHRLRRVRHRKHRSARSRAAAPARYRLSRPSRAGCDRTRGARASRASGAHAADGRPARGRVVRCVGRDRPRVRRHRPPQRPRQTDRHADAHARRHGERLRIPVEPRELRARAQIGARRHSDGRDDLRAVVARDRDRAAGGAAARELLPRGRLRRLRHRVAAPPRHAQAARRAASRRVGLHARAAARKPPHRIAPPRRSVELPEIRLALLEKRGDRLTHLGRAQHLAELIPLFRHPRGDVRGAALLEERLRRAQRRSRQRDELGRLLRGERVEIRGGQHAVHEADAVRLERVERLAEQQFLRGHLMAGDARQQQARCRLRAQAELRERQRQLRGVGRVDEIAVQQHRHADADGDARDRRDDRLVRAGDLAQELEHGRVLVLRRRLHEIVEIVARAEVAVAAANQDRAHRFVVLRRRERIGHRLVHRRRDRVLLRRARERDRQHAACVFDLDIHLSRLRGWFHSINKKRCASSSPAHRRHPSRAPIRGAR</sequence>
<feature type="region of interest" description="Disordered" evidence="1">
    <location>
        <begin position="1"/>
        <end position="122"/>
    </location>
</feature>
<reference evidence="2 3" key="1">
    <citation type="submission" date="2005-09" db="EMBL/GenBank/DDBJ databases">
        <authorList>
            <person name="Woods D.E."/>
            <person name="Nierman W.C."/>
        </authorList>
    </citation>
    <scope>NUCLEOTIDE SEQUENCE [LARGE SCALE GENOMIC DNA]</scope>
    <source>
        <strain evidence="2 3">1710b</strain>
    </source>
</reference>
<feature type="compositionally biased region" description="Low complexity" evidence="1">
    <location>
        <begin position="1"/>
        <end position="10"/>
    </location>
</feature>
<dbReference type="AlphaFoldDB" id="Q3JVY0"/>
<protein>
    <submittedName>
        <fullName evidence="2">Uncharacterized protein</fullName>
    </submittedName>
</protein>